<evidence type="ECO:0000256" key="1">
    <source>
        <dbReference type="SAM" id="MobiDB-lite"/>
    </source>
</evidence>
<accession>A0AAV4A0D7</accession>
<organism evidence="2 3">
    <name type="scientific">Plakobranchus ocellatus</name>
    <dbReference type="NCBI Taxonomy" id="259542"/>
    <lineage>
        <taxon>Eukaryota</taxon>
        <taxon>Metazoa</taxon>
        <taxon>Spiralia</taxon>
        <taxon>Lophotrochozoa</taxon>
        <taxon>Mollusca</taxon>
        <taxon>Gastropoda</taxon>
        <taxon>Heterobranchia</taxon>
        <taxon>Euthyneura</taxon>
        <taxon>Panpulmonata</taxon>
        <taxon>Sacoglossa</taxon>
        <taxon>Placobranchoidea</taxon>
        <taxon>Plakobranchidae</taxon>
        <taxon>Plakobranchus</taxon>
    </lineage>
</organism>
<dbReference type="EMBL" id="BLXT01003741">
    <property type="protein sequence ID" value="GFO04676.1"/>
    <property type="molecule type" value="Genomic_DNA"/>
</dbReference>
<gene>
    <name evidence="2" type="ORF">PoB_003118100</name>
</gene>
<evidence type="ECO:0008006" key="4">
    <source>
        <dbReference type="Google" id="ProtNLM"/>
    </source>
</evidence>
<reference evidence="2 3" key="1">
    <citation type="journal article" date="2021" name="Elife">
        <title>Chloroplast acquisition without the gene transfer in kleptoplastic sea slugs, Plakobranchus ocellatus.</title>
        <authorList>
            <person name="Maeda T."/>
            <person name="Takahashi S."/>
            <person name="Yoshida T."/>
            <person name="Shimamura S."/>
            <person name="Takaki Y."/>
            <person name="Nagai Y."/>
            <person name="Toyoda A."/>
            <person name="Suzuki Y."/>
            <person name="Arimoto A."/>
            <person name="Ishii H."/>
            <person name="Satoh N."/>
            <person name="Nishiyama T."/>
            <person name="Hasebe M."/>
            <person name="Maruyama T."/>
            <person name="Minagawa J."/>
            <person name="Obokata J."/>
            <person name="Shigenobu S."/>
        </authorList>
    </citation>
    <scope>NUCLEOTIDE SEQUENCE [LARGE SCALE GENOMIC DNA]</scope>
</reference>
<dbReference type="Proteomes" id="UP000735302">
    <property type="component" value="Unassembled WGS sequence"/>
</dbReference>
<evidence type="ECO:0000313" key="2">
    <source>
        <dbReference type="EMBL" id="GFO04676.1"/>
    </source>
</evidence>
<dbReference type="PANTHER" id="PTHR28457:SF2">
    <property type="entry name" value="SIMILAR TO 4930578I06RIK PROTEIN"/>
    <property type="match status" value="1"/>
</dbReference>
<proteinExistence type="predicted"/>
<dbReference type="PANTHER" id="PTHR28457">
    <property type="entry name" value="COILED-COIL DOMAIN-CONTAINING PROTEIN 189"/>
    <property type="match status" value="1"/>
</dbReference>
<keyword evidence="3" id="KW-1185">Reference proteome</keyword>
<protein>
    <recommendedName>
        <fullName evidence="4">MRG domain-containing protein</fullName>
    </recommendedName>
</protein>
<dbReference type="InterPro" id="IPR032727">
    <property type="entry name" value="CLAMP"/>
</dbReference>
<feature type="region of interest" description="Disordered" evidence="1">
    <location>
        <begin position="271"/>
        <end position="327"/>
    </location>
</feature>
<sequence>MESAENPYSGNRMLSESDIKEIVPLPADRAKELLAQKLQLDPYLDPKDPQKAPFITFLYENIAFAADKGFPWMHICCIVKFAHEFLKRILVKDHRLADAITDFKEKSEIIAPLSDRHKQQYTDFVYQTVLCHYSLYKYVFSHLREVVCPKITKEVEVPPIVPRLHTGKDIVVWDYQKKVEEVEAKEAEAANANKAALSKLKEGKSTTHKTLKDLMDEPTPYSKMSLTELVNDILKGYLEEKEEEFSVIVDAAADDLTYKFEKTAIARPAVLGPPKRFKPRSPVGTQRASNSNSNNSARGTKSQKEKSPRSANSRSGRASGTSAASKR</sequence>
<feature type="compositionally biased region" description="Low complexity" evidence="1">
    <location>
        <begin position="309"/>
        <end position="327"/>
    </location>
</feature>
<comment type="caution">
    <text evidence="2">The sequence shown here is derived from an EMBL/GenBank/DDBJ whole genome shotgun (WGS) entry which is preliminary data.</text>
</comment>
<name>A0AAV4A0D7_9GAST</name>
<evidence type="ECO:0000313" key="3">
    <source>
        <dbReference type="Proteomes" id="UP000735302"/>
    </source>
</evidence>
<dbReference type="AlphaFoldDB" id="A0AAV4A0D7"/>